<feature type="region of interest" description="Disordered" evidence="1">
    <location>
        <begin position="122"/>
        <end position="146"/>
    </location>
</feature>
<dbReference type="EnsemblPlants" id="AUR62017290-RA">
    <property type="protein sequence ID" value="AUR62017290-RA:cds"/>
    <property type="gene ID" value="AUR62017290"/>
</dbReference>
<name>A0A803LQR1_CHEQI</name>
<evidence type="ECO:0000313" key="3">
    <source>
        <dbReference type="Proteomes" id="UP000596660"/>
    </source>
</evidence>
<organism evidence="2 3">
    <name type="scientific">Chenopodium quinoa</name>
    <name type="common">Quinoa</name>
    <dbReference type="NCBI Taxonomy" id="63459"/>
    <lineage>
        <taxon>Eukaryota</taxon>
        <taxon>Viridiplantae</taxon>
        <taxon>Streptophyta</taxon>
        <taxon>Embryophyta</taxon>
        <taxon>Tracheophyta</taxon>
        <taxon>Spermatophyta</taxon>
        <taxon>Magnoliopsida</taxon>
        <taxon>eudicotyledons</taxon>
        <taxon>Gunneridae</taxon>
        <taxon>Pentapetalae</taxon>
        <taxon>Caryophyllales</taxon>
        <taxon>Chenopodiaceae</taxon>
        <taxon>Chenopodioideae</taxon>
        <taxon>Atripliceae</taxon>
        <taxon>Chenopodium</taxon>
    </lineage>
</organism>
<dbReference type="OMA" id="MESIAQM"/>
<protein>
    <submittedName>
        <fullName evidence="2">Uncharacterized protein</fullName>
    </submittedName>
</protein>
<feature type="region of interest" description="Disordered" evidence="1">
    <location>
        <begin position="696"/>
        <end position="715"/>
    </location>
</feature>
<proteinExistence type="predicted"/>
<dbReference type="AlphaFoldDB" id="A0A803LQR1"/>
<dbReference type="InterPro" id="IPR029005">
    <property type="entry name" value="LIM-bd/SEUSS"/>
</dbReference>
<evidence type="ECO:0000313" key="2">
    <source>
        <dbReference type="EnsemblPlants" id="AUR62017290-RA:cds"/>
    </source>
</evidence>
<feature type="region of interest" description="Disordered" evidence="1">
    <location>
        <begin position="211"/>
        <end position="238"/>
    </location>
</feature>
<evidence type="ECO:0000256" key="1">
    <source>
        <dbReference type="SAM" id="MobiDB-lite"/>
    </source>
</evidence>
<dbReference type="Gramene" id="AUR62017290-RA">
    <property type="protein sequence ID" value="AUR62017290-RA:cds"/>
    <property type="gene ID" value="AUR62017290"/>
</dbReference>
<keyword evidence="3" id="KW-1185">Reference proteome</keyword>
<reference evidence="2" key="2">
    <citation type="submission" date="2021-03" db="UniProtKB">
        <authorList>
            <consortium name="EnsemblPlants"/>
        </authorList>
    </citation>
    <scope>IDENTIFICATION</scope>
</reference>
<feature type="compositionally biased region" description="Polar residues" evidence="1">
    <location>
        <begin position="219"/>
        <end position="238"/>
    </location>
</feature>
<accession>A0A803LQR1</accession>
<dbReference type="Pfam" id="PF01803">
    <property type="entry name" value="LIM_bind"/>
    <property type="match status" value="1"/>
</dbReference>
<dbReference type="Proteomes" id="UP000596660">
    <property type="component" value="Unplaced"/>
</dbReference>
<reference evidence="2" key="1">
    <citation type="journal article" date="2017" name="Nature">
        <title>The genome of Chenopodium quinoa.</title>
        <authorList>
            <person name="Jarvis D.E."/>
            <person name="Ho Y.S."/>
            <person name="Lightfoot D.J."/>
            <person name="Schmoeckel S.M."/>
            <person name="Li B."/>
            <person name="Borm T.J.A."/>
            <person name="Ohyanagi H."/>
            <person name="Mineta K."/>
            <person name="Michell C.T."/>
            <person name="Saber N."/>
            <person name="Kharbatia N.M."/>
            <person name="Rupper R.R."/>
            <person name="Sharp A.R."/>
            <person name="Dally N."/>
            <person name="Boughton B.A."/>
            <person name="Woo Y.H."/>
            <person name="Gao G."/>
            <person name="Schijlen E.G.W.M."/>
            <person name="Guo X."/>
            <person name="Momin A.A."/>
            <person name="Negrao S."/>
            <person name="Al-Babili S."/>
            <person name="Gehring C."/>
            <person name="Roessner U."/>
            <person name="Jung C."/>
            <person name="Murphy K."/>
            <person name="Arold S.T."/>
            <person name="Gojobori T."/>
            <person name="van der Linden C.G."/>
            <person name="van Loo E.N."/>
            <person name="Jellen E.N."/>
            <person name="Maughan P.J."/>
            <person name="Tester M."/>
        </authorList>
    </citation>
    <scope>NUCLEOTIDE SEQUENCE [LARGE SCALE GENOMIC DNA]</scope>
    <source>
        <strain evidence="2">cv. PI 614886</strain>
    </source>
</reference>
<dbReference type="PANTHER" id="PTHR10378">
    <property type="entry name" value="LIM DOMAIN-BINDING PROTEIN"/>
    <property type="match status" value="1"/>
</dbReference>
<sequence>MNFSYQHQNQMSDEEEFAQMLSSCISYGDGYLSSPNGSSPNTWGTSINISHSVAHHQGSQFVHGESSSGARIKDTSSIADANSPFSGVPYMPGNGGNNINIFTNCGIVSCTVRENFPAQQQTFQPGQIYPKRNGRQGDQLPSPTYSPQMMMQTNQASITPFMKYKKPRIEMTQENYMHSFSVPQQSPTQVPMQFRSYDPVTGSWLHQQNVVPNQQQKQSPLSVPSTQRHPMQSQPPQQLTGDVLKQLTTTAAVSGSICLRQLVFFIHDRQNRPPDNNIGFWREFVKQYYSPMAKKRLCLSMTSMINRDRHQKVWMCDLCGSNAANAGKGFETSYELLPRMSQVYFKNCVEDELLYLNSPVETILPSGSMMLTFNKAVQQSIYKNIHVAHQGQLRIVFTPELKIISWEFCVRSHEELVSRNFLAAQVNEFVEVAKQCKRNEGFNERNGFQAQDQVTYSNRLMAAGKHLAANLELPNINEAGFSKVYVRHMQMSDVIDSMKDLFGMCADSQSNNFSPIEALQSLHRDSILKKHMESIAQMPQTPSVGVNMVSNITNHTPNTSKQAMVIPRIYQYNQSPNIRPLSYSVPYKPLYSLPGSPTSHQQGPTVMHQINDLLARAYTNGTLAKGGTQSRVVYAPKIETQAAESAELRKANAMQTKVNTSVILGGMADKGKGFNYSSGSNSSARIFADSCLVKKEPWSDDDTTSNVGHHQVEKK</sequence>